<name>H6L1L0_SAPGL</name>
<evidence type="ECO:0000313" key="1">
    <source>
        <dbReference type="EMBL" id="AFC24654.1"/>
    </source>
</evidence>
<dbReference type="EMBL" id="CP002831">
    <property type="protein sequence ID" value="AFC24654.1"/>
    <property type="molecule type" value="Genomic_DNA"/>
</dbReference>
<evidence type="ECO:0000313" key="2">
    <source>
        <dbReference type="Proteomes" id="UP000007519"/>
    </source>
</evidence>
<reference evidence="1 2" key="1">
    <citation type="journal article" date="2012" name="Stand. Genomic Sci.">
        <title>Complete genome sequencing and analysis of Saprospira grandis str. Lewin, a predatory marine bacterium.</title>
        <authorList>
            <person name="Saw J.H."/>
            <person name="Yuryev A."/>
            <person name="Kanbe M."/>
            <person name="Hou S."/>
            <person name="Young A.G."/>
            <person name="Aizawa S."/>
            <person name="Alam M."/>
        </authorList>
    </citation>
    <scope>NUCLEOTIDE SEQUENCE [LARGE SCALE GENOMIC DNA]</scope>
    <source>
        <strain evidence="1 2">Lewin</strain>
    </source>
</reference>
<dbReference type="STRING" id="984262.SGRA_1920"/>
<proteinExistence type="predicted"/>
<gene>
    <name evidence="1" type="ordered locus">SGRA_1920</name>
</gene>
<dbReference type="Proteomes" id="UP000007519">
    <property type="component" value="Chromosome"/>
</dbReference>
<accession>H6L1L0</accession>
<protein>
    <submittedName>
        <fullName evidence="1">Uncharacterized protein</fullName>
    </submittedName>
</protein>
<sequence>MKSLGVCEKVEKNFDILYQVLRALKMVTNMGIKLEELERELRLLKQRDNDKYLSLLSTIIGAGGSDLEFENELESIKQTRLTKKVIQSSEREKVLDEVFDMSMAEFEEVYKNLA</sequence>
<organism evidence="1 2">
    <name type="scientific">Saprospira grandis (strain Lewin)</name>
    <dbReference type="NCBI Taxonomy" id="984262"/>
    <lineage>
        <taxon>Bacteria</taxon>
        <taxon>Pseudomonadati</taxon>
        <taxon>Bacteroidota</taxon>
        <taxon>Saprospiria</taxon>
        <taxon>Saprospirales</taxon>
        <taxon>Saprospiraceae</taxon>
        <taxon>Saprospira</taxon>
    </lineage>
</organism>
<keyword evidence="2" id="KW-1185">Reference proteome</keyword>
<dbReference type="RefSeq" id="WP_015692277.1">
    <property type="nucleotide sequence ID" value="NC_016940.1"/>
</dbReference>
<dbReference type="KEGG" id="sgn:SGRA_1920"/>
<dbReference type="HOGENOM" id="CLU_2119403_0_0_10"/>
<dbReference type="AlphaFoldDB" id="H6L1L0"/>